<evidence type="ECO:0000256" key="3">
    <source>
        <dbReference type="ARBA" id="ARBA00005150"/>
    </source>
</evidence>
<comment type="pathway">
    <text evidence="3">Cofactor biosynthesis; tetrahydrofolylpolyglutamate biosynthesis.</text>
</comment>
<dbReference type="Gene3D" id="3.90.190.20">
    <property type="entry name" value="Mur ligase, C-terminal domain"/>
    <property type="match status" value="1"/>
</dbReference>
<dbReference type="AlphaFoldDB" id="K1JXA5"/>
<dbReference type="eggNOG" id="COG0285">
    <property type="taxonomic scope" value="Bacteria"/>
</dbReference>
<dbReference type="GO" id="GO:0046872">
    <property type="term" value="F:metal ion binding"/>
    <property type="evidence" value="ECO:0007669"/>
    <property type="project" value="UniProtKB-KW"/>
</dbReference>
<evidence type="ECO:0000259" key="22">
    <source>
        <dbReference type="Pfam" id="PF02875"/>
    </source>
</evidence>
<keyword evidence="9" id="KW-0479">Metal-binding</keyword>
<dbReference type="PANTHER" id="PTHR11136">
    <property type="entry name" value="FOLYLPOLYGLUTAMATE SYNTHASE-RELATED"/>
    <property type="match status" value="1"/>
</dbReference>
<comment type="catalytic activity">
    <reaction evidence="18">
        <text>10-formyltetrahydrofolyl-(gamma-L-Glu)(n) + L-glutamate + ATP = 10-formyltetrahydrofolyl-(gamma-L-Glu)(n+1) + ADP + phosphate + H(+)</text>
        <dbReference type="Rhea" id="RHEA:51904"/>
        <dbReference type="Rhea" id="RHEA-COMP:13088"/>
        <dbReference type="Rhea" id="RHEA-COMP:14300"/>
        <dbReference type="ChEBI" id="CHEBI:15378"/>
        <dbReference type="ChEBI" id="CHEBI:29985"/>
        <dbReference type="ChEBI" id="CHEBI:30616"/>
        <dbReference type="ChEBI" id="CHEBI:43474"/>
        <dbReference type="ChEBI" id="CHEBI:134413"/>
        <dbReference type="ChEBI" id="CHEBI:456216"/>
        <dbReference type="EC" id="6.3.2.17"/>
    </reaction>
</comment>
<dbReference type="InterPro" id="IPR001645">
    <property type="entry name" value="Folylpolyglutamate_synth"/>
</dbReference>
<name>K1JXA5_9BURK</name>
<comment type="caution">
    <text evidence="24">The sequence shown here is derived from an EMBL/GenBank/DDBJ whole genome shotgun (WGS) entry which is preliminary data.</text>
</comment>
<evidence type="ECO:0000256" key="12">
    <source>
        <dbReference type="ARBA" id="ARBA00022842"/>
    </source>
</evidence>
<evidence type="ECO:0000256" key="11">
    <source>
        <dbReference type="ARBA" id="ARBA00022840"/>
    </source>
</evidence>
<organism evidence="24 25">
    <name type="scientific">Sutterella wadsworthensis 2_1_59BFAA</name>
    <dbReference type="NCBI Taxonomy" id="742823"/>
    <lineage>
        <taxon>Bacteria</taxon>
        <taxon>Pseudomonadati</taxon>
        <taxon>Pseudomonadota</taxon>
        <taxon>Betaproteobacteria</taxon>
        <taxon>Burkholderiales</taxon>
        <taxon>Sutterellaceae</taxon>
        <taxon>Sutterella</taxon>
    </lineage>
</organism>
<dbReference type="PANTHER" id="PTHR11136:SF0">
    <property type="entry name" value="DIHYDROFOLATE SYNTHETASE-RELATED"/>
    <property type="match status" value="1"/>
</dbReference>
<dbReference type="InterPro" id="IPR004101">
    <property type="entry name" value="Mur_ligase_C"/>
</dbReference>
<comment type="catalytic activity">
    <reaction evidence="17">
        <text>(6S)-5,6,7,8-tetrahydrofolyl-(gamma-L-Glu)(n) + L-glutamate + ATP = (6S)-5,6,7,8-tetrahydrofolyl-(gamma-L-Glu)(n+1) + ADP + phosphate + H(+)</text>
        <dbReference type="Rhea" id="RHEA:10580"/>
        <dbReference type="Rhea" id="RHEA-COMP:14738"/>
        <dbReference type="Rhea" id="RHEA-COMP:14740"/>
        <dbReference type="ChEBI" id="CHEBI:15378"/>
        <dbReference type="ChEBI" id="CHEBI:29985"/>
        <dbReference type="ChEBI" id="CHEBI:30616"/>
        <dbReference type="ChEBI" id="CHEBI:43474"/>
        <dbReference type="ChEBI" id="CHEBI:141005"/>
        <dbReference type="ChEBI" id="CHEBI:456216"/>
        <dbReference type="EC" id="6.3.2.17"/>
    </reaction>
</comment>
<dbReference type="EMBL" id="ADMG01000006">
    <property type="protein sequence ID" value="EKB32262.1"/>
    <property type="molecule type" value="Genomic_DNA"/>
</dbReference>
<dbReference type="OrthoDB" id="9809356at2"/>
<evidence type="ECO:0000256" key="10">
    <source>
        <dbReference type="ARBA" id="ARBA00022741"/>
    </source>
</evidence>
<evidence type="ECO:0000256" key="18">
    <source>
        <dbReference type="ARBA" id="ARBA00047808"/>
    </source>
</evidence>
<sequence>MFDAKTLDAWLTHIEVLHSKPIDLGLDRMKTMVERMGLDFSSRTVITVGGTNGKGSTCAMLESIYRAAGYTTGMHTSPHLIRLNERCVVNGREVDDERLMDAFRAVEKARGDMTLSYFEYTALAILRIFREDELDVVILEIGLGGRLDAINTIDSNAAVISTIGIDHVAFLGNTREAIGLEKAHIYRPGCPAVCADADVPATVRNHVEQIGAKRLFAGEDWTVTVKENGTFTFAQGATLFEDLPEPALAGVNQYRNAGGVLSVIASLMDRVPVTLDDIRTGLRQVRLTARFELITTDPVPTVIDVGHNPQAAEVLLTNVVRSRRPGEHTIAVCGMLADKDMAGVTHILADAFDEWHVASLTGPRAATAAQLHEAMLTAGVEPGRIHEHADVAQALAAARESAVKIAGGAESGAEQAVRIVVFGSFVTVTAALEVFAGEGIAR</sequence>
<evidence type="ECO:0000256" key="19">
    <source>
        <dbReference type="ARBA" id="ARBA00049035"/>
    </source>
</evidence>
<dbReference type="EC" id="6.3.2.12" evidence="5"/>
<dbReference type="SUPFAM" id="SSF53244">
    <property type="entry name" value="MurD-like peptide ligases, peptide-binding domain"/>
    <property type="match status" value="1"/>
</dbReference>
<comment type="catalytic activity">
    <reaction evidence="20">
        <text>7,8-dihydropteroate + L-glutamate + ATP = 7,8-dihydrofolate + ADP + phosphate + H(+)</text>
        <dbReference type="Rhea" id="RHEA:23584"/>
        <dbReference type="ChEBI" id="CHEBI:15378"/>
        <dbReference type="ChEBI" id="CHEBI:17839"/>
        <dbReference type="ChEBI" id="CHEBI:29985"/>
        <dbReference type="ChEBI" id="CHEBI:30616"/>
        <dbReference type="ChEBI" id="CHEBI:43474"/>
        <dbReference type="ChEBI" id="CHEBI:57451"/>
        <dbReference type="ChEBI" id="CHEBI:456216"/>
        <dbReference type="EC" id="6.3.2.12"/>
    </reaction>
</comment>
<comment type="pathway">
    <text evidence="2">Cofactor biosynthesis; tetrahydrofolate biosynthesis; 7,8-dihydrofolate from 2-amino-4-hydroxy-6-hydroxymethyl-7,8-dihydropteridine diphosphate and 4-aminobenzoate: step 2/2.</text>
</comment>
<dbReference type="SUPFAM" id="SSF53623">
    <property type="entry name" value="MurD-like peptide ligases, catalytic domain"/>
    <property type="match status" value="1"/>
</dbReference>
<keyword evidence="8 21" id="KW-0436">Ligase</keyword>
<dbReference type="InterPro" id="IPR036565">
    <property type="entry name" value="Mur-like_cat_sf"/>
</dbReference>
<keyword evidence="11 21" id="KW-0067">ATP-binding</keyword>
<accession>K1JXA5</accession>
<dbReference type="Pfam" id="PF02875">
    <property type="entry name" value="Mur_ligase_C"/>
    <property type="match status" value="1"/>
</dbReference>
<evidence type="ECO:0000256" key="21">
    <source>
        <dbReference type="PIRNR" id="PIRNR001563"/>
    </source>
</evidence>
<evidence type="ECO:0000313" key="24">
    <source>
        <dbReference type="EMBL" id="EKB32262.1"/>
    </source>
</evidence>
<dbReference type="GO" id="GO:0008841">
    <property type="term" value="F:dihydrofolate synthase activity"/>
    <property type="evidence" value="ECO:0007669"/>
    <property type="project" value="UniProtKB-EC"/>
</dbReference>
<dbReference type="GO" id="GO:0005524">
    <property type="term" value="F:ATP binding"/>
    <property type="evidence" value="ECO:0007669"/>
    <property type="project" value="UniProtKB-KW"/>
</dbReference>
<gene>
    <name evidence="24" type="ORF">HMPREF9465_00112</name>
</gene>
<keyword evidence="13" id="KW-0289">Folate biosynthesis</keyword>
<dbReference type="HOGENOM" id="CLU_015869_1_0_4"/>
<dbReference type="NCBIfam" id="TIGR01499">
    <property type="entry name" value="folC"/>
    <property type="match status" value="1"/>
</dbReference>
<dbReference type="GO" id="GO:0046656">
    <property type="term" value="P:folic acid biosynthetic process"/>
    <property type="evidence" value="ECO:0007669"/>
    <property type="project" value="UniProtKB-KW"/>
</dbReference>
<dbReference type="GO" id="GO:0005737">
    <property type="term" value="C:cytoplasm"/>
    <property type="evidence" value="ECO:0007669"/>
    <property type="project" value="TreeGrafter"/>
</dbReference>
<evidence type="ECO:0000313" key="25">
    <source>
        <dbReference type="Proteomes" id="UP000005835"/>
    </source>
</evidence>
<dbReference type="Pfam" id="PF08245">
    <property type="entry name" value="Mur_ligase_M"/>
    <property type="match status" value="1"/>
</dbReference>
<dbReference type="InterPro" id="IPR036615">
    <property type="entry name" value="Mur_ligase_C_dom_sf"/>
</dbReference>
<dbReference type="GO" id="GO:0004326">
    <property type="term" value="F:tetrahydrofolylpolyglutamate synthase activity"/>
    <property type="evidence" value="ECO:0007669"/>
    <property type="project" value="UniProtKB-EC"/>
</dbReference>
<evidence type="ECO:0000256" key="16">
    <source>
        <dbReference type="ARBA" id="ARBA00032510"/>
    </source>
</evidence>
<evidence type="ECO:0000256" key="6">
    <source>
        <dbReference type="ARBA" id="ARBA00013025"/>
    </source>
</evidence>
<dbReference type="GO" id="GO:0046654">
    <property type="term" value="P:tetrahydrofolate biosynthetic process"/>
    <property type="evidence" value="ECO:0007669"/>
    <property type="project" value="UniProtKB-UniPathway"/>
</dbReference>
<evidence type="ECO:0000256" key="7">
    <source>
        <dbReference type="ARBA" id="ARBA00019357"/>
    </source>
</evidence>
<dbReference type="RefSeq" id="WP_005433097.1">
    <property type="nucleotide sequence ID" value="NZ_JH815513.1"/>
</dbReference>
<protein>
    <recommendedName>
        <fullName evidence="7">Dihydrofolate synthase/folylpolyglutamate synthase</fullName>
        <ecNumber evidence="5">6.3.2.12</ecNumber>
        <ecNumber evidence="6">6.3.2.17</ecNumber>
    </recommendedName>
    <alternativeName>
        <fullName evidence="16">Folylpoly-gamma-glutamate synthetase-dihydrofolate synthetase</fullName>
    </alternativeName>
    <alternativeName>
        <fullName evidence="14">Folylpolyglutamate synthetase</fullName>
    </alternativeName>
    <alternativeName>
        <fullName evidence="15">Tetrahydrofolylpolyglutamate synthase</fullName>
    </alternativeName>
</protein>
<dbReference type="UniPathway" id="UPA00077">
    <property type="reaction ID" value="UER00157"/>
</dbReference>
<comment type="catalytic activity">
    <reaction evidence="19">
        <text>(6R)-5,10-methylenetetrahydrofolyl-(gamma-L-Glu)(n) + L-glutamate + ATP = (6R)-5,10-methylenetetrahydrofolyl-(gamma-L-Glu)(n+1) + ADP + phosphate + H(+)</text>
        <dbReference type="Rhea" id="RHEA:51912"/>
        <dbReference type="Rhea" id="RHEA-COMP:13257"/>
        <dbReference type="Rhea" id="RHEA-COMP:13258"/>
        <dbReference type="ChEBI" id="CHEBI:15378"/>
        <dbReference type="ChEBI" id="CHEBI:29985"/>
        <dbReference type="ChEBI" id="CHEBI:30616"/>
        <dbReference type="ChEBI" id="CHEBI:43474"/>
        <dbReference type="ChEBI" id="CHEBI:136572"/>
        <dbReference type="ChEBI" id="CHEBI:456216"/>
        <dbReference type="EC" id="6.3.2.17"/>
    </reaction>
</comment>
<dbReference type="PIRSF" id="PIRSF001563">
    <property type="entry name" value="Folylpolyglu_synth"/>
    <property type="match status" value="1"/>
</dbReference>
<evidence type="ECO:0000259" key="23">
    <source>
        <dbReference type="Pfam" id="PF08245"/>
    </source>
</evidence>
<evidence type="ECO:0000256" key="17">
    <source>
        <dbReference type="ARBA" id="ARBA00047493"/>
    </source>
</evidence>
<dbReference type="PATRIC" id="fig|742823.3.peg.114"/>
<evidence type="ECO:0000256" key="4">
    <source>
        <dbReference type="ARBA" id="ARBA00008276"/>
    </source>
</evidence>
<comment type="similarity">
    <text evidence="4 21">Belongs to the folylpolyglutamate synthase family.</text>
</comment>
<keyword evidence="25" id="KW-1185">Reference proteome</keyword>
<proteinExistence type="inferred from homology"/>
<dbReference type="Proteomes" id="UP000005835">
    <property type="component" value="Unassembled WGS sequence"/>
</dbReference>
<dbReference type="Gene3D" id="3.40.1190.10">
    <property type="entry name" value="Mur-like, catalytic domain"/>
    <property type="match status" value="1"/>
</dbReference>
<evidence type="ECO:0000256" key="5">
    <source>
        <dbReference type="ARBA" id="ARBA00013023"/>
    </source>
</evidence>
<dbReference type="EC" id="6.3.2.17" evidence="6"/>
<comment type="function">
    <text evidence="1">Functions in two distinct reactions of the de novo folate biosynthetic pathway. Catalyzes the addition of a glutamate residue to dihydropteroate (7,8-dihydropteroate or H2Pte) to form dihydrofolate (7,8-dihydrofolate monoglutamate or H2Pte-Glu). Also catalyzes successive additions of L-glutamate to tetrahydrofolate or 10-formyltetrahydrofolate or 5,10-methylenetetrahydrofolate, leading to folylpolyglutamate derivatives.</text>
</comment>
<reference evidence="24 25" key="1">
    <citation type="submission" date="2012-05" db="EMBL/GenBank/DDBJ databases">
        <title>The Genome Sequence of Sutterella wadsworthensis 2_1_59BFAA.</title>
        <authorList>
            <consortium name="The Broad Institute Genome Sequencing Platform"/>
            <person name="Earl A."/>
            <person name="Ward D."/>
            <person name="Feldgarden M."/>
            <person name="Gevers D."/>
            <person name="Daigneault M."/>
            <person name="Strauss J."/>
            <person name="Allen-Vercoe E."/>
            <person name="Walker B."/>
            <person name="Young S.K."/>
            <person name="Zeng Q."/>
            <person name="Gargeya S."/>
            <person name="Fitzgerald M."/>
            <person name="Haas B."/>
            <person name="Abouelleil A."/>
            <person name="Alvarado L."/>
            <person name="Arachchi H.M."/>
            <person name="Berlin A.M."/>
            <person name="Chapman S.B."/>
            <person name="Goldberg J."/>
            <person name="Griggs A."/>
            <person name="Gujja S."/>
            <person name="Hansen M."/>
            <person name="Howarth C."/>
            <person name="Imamovic A."/>
            <person name="Larimer J."/>
            <person name="McCowen C."/>
            <person name="Montmayeur A."/>
            <person name="Murphy C."/>
            <person name="Neiman D."/>
            <person name="Pearson M."/>
            <person name="Priest M."/>
            <person name="Roberts A."/>
            <person name="Saif S."/>
            <person name="Shea T."/>
            <person name="Sisk P."/>
            <person name="Sykes S."/>
            <person name="Wortman J."/>
            <person name="Nusbaum C."/>
            <person name="Birren B."/>
        </authorList>
    </citation>
    <scope>NUCLEOTIDE SEQUENCE [LARGE SCALE GENOMIC DNA]</scope>
    <source>
        <strain evidence="24 25">2_1_59BFAA</strain>
    </source>
</reference>
<feature type="domain" description="Mur ligase central" evidence="23">
    <location>
        <begin position="48"/>
        <end position="187"/>
    </location>
</feature>
<evidence type="ECO:0000256" key="14">
    <source>
        <dbReference type="ARBA" id="ARBA00030048"/>
    </source>
</evidence>
<feature type="domain" description="Mur ligase C-terminal" evidence="22">
    <location>
        <begin position="290"/>
        <end position="402"/>
    </location>
</feature>
<evidence type="ECO:0000256" key="2">
    <source>
        <dbReference type="ARBA" id="ARBA00004799"/>
    </source>
</evidence>
<evidence type="ECO:0000256" key="15">
    <source>
        <dbReference type="ARBA" id="ARBA00030592"/>
    </source>
</evidence>
<dbReference type="STRING" id="742823.HMPREF9465_00112"/>
<evidence type="ECO:0000256" key="9">
    <source>
        <dbReference type="ARBA" id="ARBA00022723"/>
    </source>
</evidence>
<dbReference type="InterPro" id="IPR013221">
    <property type="entry name" value="Mur_ligase_cen"/>
</dbReference>
<keyword evidence="12" id="KW-0460">Magnesium</keyword>
<evidence type="ECO:0000256" key="1">
    <source>
        <dbReference type="ARBA" id="ARBA00002714"/>
    </source>
</evidence>
<keyword evidence="10 21" id="KW-0547">Nucleotide-binding</keyword>
<evidence type="ECO:0000256" key="13">
    <source>
        <dbReference type="ARBA" id="ARBA00022909"/>
    </source>
</evidence>
<evidence type="ECO:0000256" key="8">
    <source>
        <dbReference type="ARBA" id="ARBA00022598"/>
    </source>
</evidence>
<evidence type="ECO:0000256" key="20">
    <source>
        <dbReference type="ARBA" id="ARBA00049161"/>
    </source>
</evidence>